<sequence length="55" mass="5929">VTAISLPPNNRFLVSVSLNKPARLWNLDANLPVGPPLHHEQSLYSAALSPDGKVL</sequence>
<feature type="non-terminal residue" evidence="2">
    <location>
        <position position="55"/>
    </location>
</feature>
<reference evidence="2 3" key="1">
    <citation type="submission" date="2014-04" db="EMBL/GenBank/DDBJ databases">
        <authorList>
            <consortium name="DOE Joint Genome Institute"/>
            <person name="Kuo A."/>
            <person name="Ruytinx J."/>
            <person name="Rineau F."/>
            <person name="Colpaert J."/>
            <person name="Kohler A."/>
            <person name="Nagy L.G."/>
            <person name="Floudas D."/>
            <person name="Copeland A."/>
            <person name="Barry K.W."/>
            <person name="Cichocki N."/>
            <person name="Veneault-Fourrey C."/>
            <person name="LaButti K."/>
            <person name="Lindquist E.A."/>
            <person name="Lipzen A."/>
            <person name="Lundell T."/>
            <person name="Morin E."/>
            <person name="Murat C."/>
            <person name="Sun H."/>
            <person name="Tunlid A."/>
            <person name="Henrissat B."/>
            <person name="Grigoriev I.V."/>
            <person name="Hibbett D.S."/>
            <person name="Martin F."/>
            <person name="Nordberg H.P."/>
            <person name="Cantor M.N."/>
            <person name="Hua S.X."/>
        </authorList>
    </citation>
    <scope>NUCLEOTIDE SEQUENCE [LARGE SCALE GENOMIC DNA]</scope>
    <source>
        <strain evidence="2 3">UH-Slu-Lm8-n1</strain>
    </source>
</reference>
<dbReference type="EMBL" id="KN836194">
    <property type="protein sequence ID" value="KIK32552.1"/>
    <property type="molecule type" value="Genomic_DNA"/>
</dbReference>
<dbReference type="SUPFAM" id="SSF50978">
    <property type="entry name" value="WD40 repeat-like"/>
    <property type="match status" value="1"/>
</dbReference>
<dbReference type="InParanoid" id="A0A0D0AEB7"/>
<dbReference type="AlphaFoldDB" id="A0A0D0AEB7"/>
<gene>
    <name evidence="2" type="ORF">CY34DRAFT_40319</name>
</gene>
<proteinExistence type="predicted"/>
<name>A0A0D0AEB7_9AGAM</name>
<keyword evidence="3" id="KW-1185">Reference proteome</keyword>
<organism evidence="2 3">
    <name type="scientific">Suillus luteus UH-Slu-Lm8-n1</name>
    <dbReference type="NCBI Taxonomy" id="930992"/>
    <lineage>
        <taxon>Eukaryota</taxon>
        <taxon>Fungi</taxon>
        <taxon>Dikarya</taxon>
        <taxon>Basidiomycota</taxon>
        <taxon>Agaricomycotina</taxon>
        <taxon>Agaricomycetes</taxon>
        <taxon>Agaricomycetidae</taxon>
        <taxon>Boletales</taxon>
        <taxon>Suillineae</taxon>
        <taxon>Suillaceae</taxon>
        <taxon>Suillus</taxon>
    </lineage>
</organism>
<protein>
    <submittedName>
        <fullName evidence="2">Uncharacterized protein</fullName>
    </submittedName>
</protein>
<feature type="repeat" description="WD" evidence="1">
    <location>
        <begin position="1"/>
        <end position="28"/>
    </location>
</feature>
<dbReference type="HOGENOM" id="CLU_000288_57_30_1"/>
<dbReference type="InterPro" id="IPR036322">
    <property type="entry name" value="WD40_repeat_dom_sf"/>
</dbReference>
<dbReference type="OrthoDB" id="10595283at2759"/>
<dbReference type="PROSITE" id="PS50082">
    <property type="entry name" value="WD_REPEATS_2"/>
    <property type="match status" value="1"/>
</dbReference>
<dbReference type="Gene3D" id="2.130.10.10">
    <property type="entry name" value="YVTN repeat-like/Quinoprotein amine dehydrogenase"/>
    <property type="match status" value="1"/>
</dbReference>
<evidence type="ECO:0000313" key="3">
    <source>
        <dbReference type="Proteomes" id="UP000054485"/>
    </source>
</evidence>
<dbReference type="InterPro" id="IPR001680">
    <property type="entry name" value="WD40_rpt"/>
</dbReference>
<dbReference type="InterPro" id="IPR015943">
    <property type="entry name" value="WD40/YVTN_repeat-like_dom_sf"/>
</dbReference>
<keyword evidence="1" id="KW-0853">WD repeat</keyword>
<evidence type="ECO:0000313" key="2">
    <source>
        <dbReference type="EMBL" id="KIK32552.1"/>
    </source>
</evidence>
<accession>A0A0D0AEB7</accession>
<feature type="non-terminal residue" evidence="2">
    <location>
        <position position="1"/>
    </location>
</feature>
<reference evidence="3" key="2">
    <citation type="submission" date="2015-01" db="EMBL/GenBank/DDBJ databases">
        <title>Evolutionary Origins and Diversification of the Mycorrhizal Mutualists.</title>
        <authorList>
            <consortium name="DOE Joint Genome Institute"/>
            <consortium name="Mycorrhizal Genomics Consortium"/>
            <person name="Kohler A."/>
            <person name="Kuo A."/>
            <person name="Nagy L.G."/>
            <person name="Floudas D."/>
            <person name="Copeland A."/>
            <person name="Barry K.W."/>
            <person name="Cichocki N."/>
            <person name="Veneault-Fourrey C."/>
            <person name="LaButti K."/>
            <person name="Lindquist E.A."/>
            <person name="Lipzen A."/>
            <person name="Lundell T."/>
            <person name="Morin E."/>
            <person name="Murat C."/>
            <person name="Riley R."/>
            <person name="Ohm R."/>
            <person name="Sun H."/>
            <person name="Tunlid A."/>
            <person name="Henrissat B."/>
            <person name="Grigoriev I.V."/>
            <person name="Hibbett D.S."/>
            <person name="Martin F."/>
        </authorList>
    </citation>
    <scope>NUCLEOTIDE SEQUENCE [LARGE SCALE GENOMIC DNA]</scope>
    <source>
        <strain evidence="3">UH-Slu-Lm8-n1</strain>
    </source>
</reference>
<evidence type="ECO:0000256" key="1">
    <source>
        <dbReference type="PROSITE-ProRule" id="PRU00221"/>
    </source>
</evidence>
<dbReference type="Proteomes" id="UP000054485">
    <property type="component" value="Unassembled WGS sequence"/>
</dbReference>